<name>A0ABP7R0Z7_9BACT</name>
<gene>
    <name evidence="1" type="ORF">GCM10022407_39170</name>
</gene>
<evidence type="ECO:0008006" key="3">
    <source>
        <dbReference type="Google" id="ProtNLM"/>
    </source>
</evidence>
<accession>A0ABP7R0Z7</accession>
<dbReference type="Proteomes" id="UP001501556">
    <property type="component" value="Unassembled WGS sequence"/>
</dbReference>
<dbReference type="EMBL" id="BAABDI010000041">
    <property type="protein sequence ID" value="GAA3990848.1"/>
    <property type="molecule type" value="Genomic_DNA"/>
</dbReference>
<keyword evidence="2" id="KW-1185">Reference proteome</keyword>
<organism evidence="1 2">
    <name type="scientific">Hymenobacter antarcticus</name>
    <dbReference type="NCBI Taxonomy" id="486270"/>
    <lineage>
        <taxon>Bacteria</taxon>
        <taxon>Pseudomonadati</taxon>
        <taxon>Bacteroidota</taxon>
        <taxon>Cytophagia</taxon>
        <taxon>Cytophagales</taxon>
        <taxon>Hymenobacteraceae</taxon>
        <taxon>Hymenobacter</taxon>
    </lineage>
</organism>
<proteinExistence type="predicted"/>
<evidence type="ECO:0000313" key="1">
    <source>
        <dbReference type="EMBL" id="GAA3990848.1"/>
    </source>
</evidence>
<sequence length="90" mass="9986">MSAFFNCNEATLLIEKRAEQSLTLVQRLSLEFHLLMCVLCRRYARQTAVVAQLARRLGRGDASAEKLSTEARTKLELLVRSSGCGGKAVE</sequence>
<dbReference type="RefSeq" id="WP_345127170.1">
    <property type="nucleotide sequence ID" value="NZ_BAABDI010000041.1"/>
</dbReference>
<reference evidence="2" key="1">
    <citation type="journal article" date="2019" name="Int. J. Syst. Evol. Microbiol.">
        <title>The Global Catalogue of Microorganisms (GCM) 10K type strain sequencing project: providing services to taxonomists for standard genome sequencing and annotation.</title>
        <authorList>
            <consortium name="The Broad Institute Genomics Platform"/>
            <consortium name="The Broad Institute Genome Sequencing Center for Infectious Disease"/>
            <person name="Wu L."/>
            <person name="Ma J."/>
        </authorList>
    </citation>
    <scope>NUCLEOTIDE SEQUENCE [LARGE SCALE GENOMIC DNA]</scope>
    <source>
        <strain evidence="2">JCM 17217</strain>
    </source>
</reference>
<comment type="caution">
    <text evidence="1">The sequence shown here is derived from an EMBL/GenBank/DDBJ whole genome shotgun (WGS) entry which is preliminary data.</text>
</comment>
<protein>
    <recommendedName>
        <fullName evidence="3">Zinc-finger</fullName>
    </recommendedName>
</protein>
<evidence type="ECO:0000313" key="2">
    <source>
        <dbReference type="Proteomes" id="UP001501556"/>
    </source>
</evidence>